<dbReference type="KEGG" id="nsm:JO391_14020"/>
<evidence type="ECO:0000256" key="2">
    <source>
        <dbReference type="ARBA" id="ARBA00023015"/>
    </source>
</evidence>
<accession>A0A8G0ZSY6</accession>
<gene>
    <name evidence="8" type="ORF">JO391_14020</name>
</gene>
<name>A0A8G0ZSY6_9RHOB</name>
<keyword evidence="3" id="KW-0731">Sigma factor</keyword>
<dbReference type="RefSeq" id="WP_220661090.1">
    <property type="nucleotide sequence ID" value="NZ_CP069370.1"/>
</dbReference>
<protein>
    <submittedName>
        <fullName evidence="8">Sigma-70 family RNA polymerase sigma factor</fullName>
    </submittedName>
</protein>
<evidence type="ECO:0000313" key="8">
    <source>
        <dbReference type="EMBL" id="QYZ68870.1"/>
    </source>
</evidence>
<dbReference type="SUPFAM" id="SSF88659">
    <property type="entry name" value="Sigma3 and sigma4 domains of RNA polymerase sigma factors"/>
    <property type="match status" value="1"/>
</dbReference>
<reference evidence="8" key="1">
    <citation type="submission" date="2021-02" db="EMBL/GenBank/DDBJ databases">
        <title>Rhodobacter shimadae sp. nov., an aerobic anoxygenic phototrophic bacterium isolated from a hot spring.</title>
        <authorList>
            <person name="Muramatsu S."/>
            <person name="Haruta S."/>
            <person name="Hirose S."/>
            <person name="Hanada S."/>
        </authorList>
    </citation>
    <scope>NUCLEOTIDE SEQUENCE</scope>
    <source>
        <strain evidence="8">N10</strain>
    </source>
</reference>
<keyword evidence="4" id="KW-0238">DNA-binding</keyword>
<comment type="similarity">
    <text evidence="1">Belongs to the sigma-70 factor family. ECF subfamily.</text>
</comment>
<dbReference type="NCBIfam" id="TIGR02937">
    <property type="entry name" value="sigma70-ECF"/>
    <property type="match status" value="1"/>
</dbReference>
<dbReference type="Pfam" id="PF04542">
    <property type="entry name" value="Sigma70_r2"/>
    <property type="match status" value="1"/>
</dbReference>
<sequence>MIDRETEWASLFRAANAGDALAYQRLLRAITPVLRGIVRARGRTLDADTQEDIVQDVLIAIHTKRQTWDPAAPLLPWLYAITRHKVVDAFRRRGARIHLPIEDFSDALEADPAPDPTAVRDSNVLIGQLEPRAAEIVRAVSLAGETPAEVGARLSMTEGAVRVALHRAIRRMADLARGQGQ</sequence>
<dbReference type="InterPro" id="IPR013324">
    <property type="entry name" value="RNA_pol_sigma_r3/r4-like"/>
</dbReference>
<dbReference type="InterPro" id="IPR014284">
    <property type="entry name" value="RNA_pol_sigma-70_dom"/>
</dbReference>
<keyword evidence="2" id="KW-0805">Transcription regulation</keyword>
<dbReference type="InterPro" id="IPR007627">
    <property type="entry name" value="RNA_pol_sigma70_r2"/>
</dbReference>
<dbReference type="Gene3D" id="1.10.1740.10">
    <property type="match status" value="1"/>
</dbReference>
<feature type="domain" description="RNA polymerase sigma factor 70 region 4 type 2" evidence="7">
    <location>
        <begin position="125"/>
        <end position="172"/>
    </location>
</feature>
<evidence type="ECO:0000259" key="7">
    <source>
        <dbReference type="Pfam" id="PF08281"/>
    </source>
</evidence>
<proteinExistence type="inferred from homology"/>
<evidence type="ECO:0000256" key="1">
    <source>
        <dbReference type="ARBA" id="ARBA00010641"/>
    </source>
</evidence>
<evidence type="ECO:0000313" key="9">
    <source>
        <dbReference type="Proteomes" id="UP000826300"/>
    </source>
</evidence>
<dbReference type="InterPro" id="IPR013325">
    <property type="entry name" value="RNA_pol_sigma_r2"/>
</dbReference>
<keyword evidence="5" id="KW-0804">Transcription</keyword>
<dbReference type="GO" id="GO:0016987">
    <property type="term" value="F:sigma factor activity"/>
    <property type="evidence" value="ECO:0007669"/>
    <property type="project" value="UniProtKB-KW"/>
</dbReference>
<dbReference type="PANTHER" id="PTHR43133">
    <property type="entry name" value="RNA POLYMERASE ECF-TYPE SIGMA FACTO"/>
    <property type="match status" value="1"/>
</dbReference>
<evidence type="ECO:0000259" key="6">
    <source>
        <dbReference type="Pfam" id="PF04542"/>
    </source>
</evidence>
<feature type="domain" description="RNA polymerase sigma-70 region 2" evidence="6">
    <location>
        <begin position="31"/>
        <end position="94"/>
    </location>
</feature>
<dbReference type="EMBL" id="CP069370">
    <property type="protein sequence ID" value="QYZ68870.1"/>
    <property type="molecule type" value="Genomic_DNA"/>
</dbReference>
<dbReference type="SUPFAM" id="SSF88946">
    <property type="entry name" value="Sigma2 domain of RNA polymerase sigma factors"/>
    <property type="match status" value="1"/>
</dbReference>
<keyword evidence="9" id="KW-1185">Reference proteome</keyword>
<dbReference type="AlphaFoldDB" id="A0A8G0ZSY6"/>
<dbReference type="InterPro" id="IPR039425">
    <property type="entry name" value="RNA_pol_sigma-70-like"/>
</dbReference>
<dbReference type="PANTHER" id="PTHR43133:SF58">
    <property type="entry name" value="ECF RNA POLYMERASE SIGMA FACTOR SIGD"/>
    <property type="match status" value="1"/>
</dbReference>
<dbReference type="InterPro" id="IPR036388">
    <property type="entry name" value="WH-like_DNA-bd_sf"/>
</dbReference>
<organism evidence="8 9">
    <name type="scientific">Neotabrizicola shimadae</name>
    <dbReference type="NCBI Taxonomy" id="2807096"/>
    <lineage>
        <taxon>Bacteria</taxon>
        <taxon>Pseudomonadati</taxon>
        <taxon>Pseudomonadota</taxon>
        <taxon>Alphaproteobacteria</taxon>
        <taxon>Rhodobacterales</taxon>
        <taxon>Paracoccaceae</taxon>
        <taxon>Neotabrizicola</taxon>
    </lineage>
</organism>
<dbReference type="GO" id="GO:0003677">
    <property type="term" value="F:DNA binding"/>
    <property type="evidence" value="ECO:0007669"/>
    <property type="project" value="UniProtKB-KW"/>
</dbReference>
<dbReference type="Proteomes" id="UP000826300">
    <property type="component" value="Chromosome"/>
</dbReference>
<dbReference type="InterPro" id="IPR013249">
    <property type="entry name" value="RNA_pol_sigma70_r4_t2"/>
</dbReference>
<dbReference type="GO" id="GO:0006352">
    <property type="term" value="P:DNA-templated transcription initiation"/>
    <property type="evidence" value="ECO:0007669"/>
    <property type="project" value="InterPro"/>
</dbReference>
<dbReference type="Gene3D" id="1.10.10.10">
    <property type="entry name" value="Winged helix-like DNA-binding domain superfamily/Winged helix DNA-binding domain"/>
    <property type="match status" value="1"/>
</dbReference>
<evidence type="ECO:0000256" key="4">
    <source>
        <dbReference type="ARBA" id="ARBA00023125"/>
    </source>
</evidence>
<evidence type="ECO:0000256" key="3">
    <source>
        <dbReference type="ARBA" id="ARBA00023082"/>
    </source>
</evidence>
<dbReference type="Pfam" id="PF08281">
    <property type="entry name" value="Sigma70_r4_2"/>
    <property type="match status" value="1"/>
</dbReference>
<evidence type="ECO:0000256" key="5">
    <source>
        <dbReference type="ARBA" id="ARBA00023163"/>
    </source>
</evidence>
<dbReference type="NCBIfam" id="NF009165">
    <property type="entry name" value="PRK12512.1"/>
    <property type="match status" value="1"/>
</dbReference>